<protein>
    <submittedName>
        <fullName evidence="2">Uncharacterized protein</fullName>
    </submittedName>
</protein>
<dbReference type="Proteomes" id="UP000018888">
    <property type="component" value="Unassembled WGS sequence"/>
</dbReference>
<evidence type="ECO:0000313" key="3">
    <source>
        <dbReference type="Proteomes" id="UP000018888"/>
    </source>
</evidence>
<reference evidence="2 3" key="2">
    <citation type="journal article" date="2018" name="New Phytol.">
        <title>High intraspecific genome diversity in the model arbuscular mycorrhizal symbiont Rhizophagus irregularis.</title>
        <authorList>
            <person name="Chen E.C.H."/>
            <person name="Morin E."/>
            <person name="Beaudet D."/>
            <person name="Noel J."/>
            <person name="Yildirir G."/>
            <person name="Ndikumana S."/>
            <person name="Charron P."/>
            <person name="St-Onge C."/>
            <person name="Giorgi J."/>
            <person name="Kruger M."/>
            <person name="Marton T."/>
            <person name="Ropars J."/>
            <person name="Grigoriev I.V."/>
            <person name="Hainaut M."/>
            <person name="Henrissat B."/>
            <person name="Roux C."/>
            <person name="Martin F."/>
            <person name="Corradi N."/>
        </authorList>
    </citation>
    <scope>NUCLEOTIDE SEQUENCE [LARGE SCALE GENOMIC DNA]</scope>
    <source>
        <strain evidence="2 3">DAOM 197198</strain>
    </source>
</reference>
<gene>
    <name evidence="2" type="ORF">GLOIN_2v1481556</name>
</gene>
<dbReference type="EMBL" id="AUPC02000170">
    <property type="protein sequence ID" value="POG67527.1"/>
    <property type="molecule type" value="Genomic_DNA"/>
</dbReference>
<evidence type="ECO:0000313" key="2">
    <source>
        <dbReference type="EMBL" id="POG67527.1"/>
    </source>
</evidence>
<feature type="region of interest" description="Disordered" evidence="1">
    <location>
        <begin position="43"/>
        <end position="67"/>
    </location>
</feature>
<proteinExistence type="predicted"/>
<feature type="compositionally biased region" description="Basic residues" evidence="1">
    <location>
        <begin position="110"/>
        <end position="123"/>
    </location>
</feature>
<evidence type="ECO:0000256" key="1">
    <source>
        <dbReference type="SAM" id="MobiDB-lite"/>
    </source>
</evidence>
<organism evidence="2 3">
    <name type="scientific">Rhizophagus irregularis (strain DAOM 181602 / DAOM 197198 / MUCL 43194)</name>
    <name type="common">Arbuscular mycorrhizal fungus</name>
    <name type="synonym">Glomus intraradices</name>
    <dbReference type="NCBI Taxonomy" id="747089"/>
    <lineage>
        <taxon>Eukaryota</taxon>
        <taxon>Fungi</taxon>
        <taxon>Fungi incertae sedis</taxon>
        <taxon>Mucoromycota</taxon>
        <taxon>Glomeromycotina</taxon>
        <taxon>Glomeromycetes</taxon>
        <taxon>Glomerales</taxon>
        <taxon>Glomeraceae</taxon>
        <taxon>Rhizophagus</taxon>
    </lineage>
</organism>
<comment type="caution">
    <text evidence="2">The sequence shown here is derived from an EMBL/GenBank/DDBJ whole genome shotgun (WGS) entry which is preliminary data.</text>
</comment>
<feature type="region of interest" description="Disordered" evidence="1">
    <location>
        <begin position="93"/>
        <end position="123"/>
    </location>
</feature>
<name>A0A2P4PQ82_RHIID</name>
<feature type="compositionally biased region" description="Basic and acidic residues" evidence="1">
    <location>
        <begin position="43"/>
        <end position="57"/>
    </location>
</feature>
<reference evidence="2 3" key="1">
    <citation type="journal article" date="2013" name="Proc. Natl. Acad. Sci. U.S.A.">
        <title>Genome of an arbuscular mycorrhizal fungus provides insight into the oldest plant symbiosis.</title>
        <authorList>
            <person name="Tisserant E."/>
            <person name="Malbreil M."/>
            <person name="Kuo A."/>
            <person name="Kohler A."/>
            <person name="Symeonidi A."/>
            <person name="Balestrini R."/>
            <person name="Charron P."/>
            <person name="Duensing N."/>
            <person name="Frei Dit Frey N."/>
            <person name="Gianinazzi-Pearson V."/>
            <person name="Gilbert L.B."/>
            <person name="Handa Y."/>
            <person name="Herr J.R."/>
            <person name="Hijri M."/>
            <person name="Koul R."/>
            <person name="Kawaguchi M."/>
            <person name="Krajinski F."/>
            <person name="Lammers P.J."/>
            <person name="Masclaux F.G."/>
            <person name="Murat C."/>
            <person name="Morin E."/>
            <person name="Ndikumana S."/>
            <person name="Pagni M."/>
            <person name="Petitpierre D."/>
            <person name="Requena N."/>
            <person name="Rosikiewicz P."/>
            <person name="Riley R."/>
            <person name="Saito K."/>
            <person name="San Clemente H."/>
            <person name="Shapiro H."/>
            <person name="van Tuinen D."/>
            <person name="Becard G."/>
            <person name="Bonfante P."/>
            <person name="Paszkowski U."/>
            <person name="Shachar-Hill Y.Y."/>
            <person name="Tuskan G.A."/>
            <person name="Young P.W."/>
            <person name="Sanders I.R."/>
            <person name="Henrissat B."/>
            <person name="Rensing S.A."/>
            <person name="Grigoriev I.V."/>
            <person name="Corradi N."/>
            <person name="Roux C."/>
            <person name="Martin F."/>
        </authorList>
    </citation>
    <scope>NUCLEOTIDE SEQUENCE [LARGE SCALE GENOMIC DNA]</scope>
    <source>
        <strain evidence="2 3">DAOM 197198</strain>
    </source>
</reference>
<accession>A0A2P4PQ82</accession>
<sequence>MASGFVARLHMNCAHDPDDKLYGIHLLLLLTCHIKKMRLKDENRYKNDKDIGEKRVAMDSPSRSSVTWSLEWSLDEITDDPEKTKAWFEEARARGLASPLKKKEEEKKKGSGSKKKGGKKKKK</sequence>
<keyword evidence="3" id="KW-1185">Reference proteome</keyword>
<dbReference type="VEuPathDB" id="FungiDB:RhiirFUN_006025"/>
<dbReference type="AlphaFoldDB" id="A0A2P4PQ82"/>